<organism evidence="1 2">
    <name type="scientific">Hymenobacter caeli</name>
    <dbReference type="NCBI Taxonomy" id="2735894"/>
    <lineage>
        <taxon>Bacteria</taxon>
        <taxon>Pseudomonadati</taxon>
        <taxon>Bacteroidota</taxon>
        <taxon>Cytophagia</taxon>
        <taxon>Cytophagales</taxon>
        <taxon>Hymenobacteraceae</taxon>
        <taxon>Hymenobacter</taxon>
    </lineage>
</organism>
<keyword evidence="2" id="KW-1185">Reference proteome</keyword>
<reference evidence="1 2" key="1">
    <citation type="submission" date="2020-05" db="EMBL/GenBank/DDBJ databases">
        <title>Genomic Encyclopedia of Type Strains, Phase IV (KMG-V): Genome sequencing to study the core and pangenomes of soil and plant-associated prokaryotes.</title>
        <authorList>
            <person name="Whitman W."/>
        </authorList>
    </citation>
    <scope>NUCLEOTIDE SEQUENCE [LARGE SCALE GENOMIC DNA]</scope>
    <source>
        <strain evidence="1 2">9A</strain>
    </source>
</reference>
<protein>
    <submittedName>
        <fullName evidence="1">Uncharacterized protein</fullName>
    </submittedName>
</protein>
<sequence length="32" mass="3027">MVQAVAIATAPVAMAPPKAVVLVGGPVVSPAN</sequence>
<dbReference type="Proteomes" id="UP000779507">
    <property type="component" value="Unassembled WGS sequence"/>
</dbReference>
<gene>
    <name evidence="1" type="ORF">HNP98_000942</name>
</gene>
<evidence type="ECO:0000313" key="2">
    <source>
        <dbReference type="Proteomes" id="UP000779507"/>
    </source>
</evidence>
<name>A0ABX2FM91_9BACT</name>
<evidence type="ECO:0000313" key="1">
    <source>
        <dbReference type="EMBL" id="NRT18131.1"/>
    </source>
</evidence>
<dbReference type="EMBL" id="JABSNP010000003">
    <property type="protein sequence ID" value="NRT18131.1"/>
    <property type="molecule type" value="Genomic_DNA"/>
</dbReference>
<proteinExistence type="predicted"/>
<comment type="caution">
    <text evidence="1">The sequence shown here is derived from an EMBL/GenBank/DDBJ whole genome shotgun (WGS) entry which is preliminary data.</text>
</comment>
<accession>A0ABX2FM91</accession>